<evidence type="ECO:0000256" key="3">
    <source>
        <dbReference type="ARBA" id="ARBA00022552"/>
    </source>
</evidence>
<sequence length="170" mass="19262">MNNFLAIGYVKSAHGVRGNIRVCSFSGESEHFYGLTELTLRRGKREYIFKIEKVSGIHPVIIIKLEGLNTREDALRYKGYEVLVPREKAAPCRENEYYIADLIGCKIYLEGDTNSIIGTVSSVIETSNTNLMEVVRLSGDKVIIPFQDHFIGNINIENKLIELKAPWILE</sequence>
<feature type="domain" description="Ribosome maturation factor RimM PRC barrel" evidence="7">
    <location>
        <begin position="101"/>
        <end position="169"/>
    </location>
</feature>
<comment type="similarity">
    <text evidence="5">Belongs to the RimM family.</text>
</comment>
<dbReference type="SUPFAM" id="SSF50447">
    <property type="entry name" value="Translation proteins"/>
    <property type="match status" value="1"/>
</dbReference>
<feature type="domain" description="RimM N-terminal" evidence="6">
    <location>
        <begin position="7"/>
        <end position="87"/>
    </location>
</feature>
<comment type="domain">
    <text evidence="5">The PRC barrel domain binds ribosomal protein uS19.</text>
</comment>
<dbReference type="PANTHER" id="PTHR33692:SF1">
    <property type="entry name" value="RIBOSOME MATURATION FACTOR RIMM"/>
    <property type="match status" value="1"/>
</dbReference>
<evidence type="ECO:0000313" key="9">
    <source>
        <dbReference type="Proteomes" id="UP001466331"/>
    </source>
</evidence>
<name>A0ABU9UCJ3_9SPIR</name>
<dbReference type="RefSeq" id="WP_420069314.1">
    <property type="nucleotide sequence ID" value="NZ_JBCHKQ010000002.1"/>
</dbReference>
<evidence type="ECO:0000256" key="2">
    <source>
        <dbReference type="ARBA" id="ARBA00022517"/>
    </source>
</evidence>
<evidence type="ECO:0000256" key="4">
    <source>
        <dbReference type="ARBA" id="ARBA00023186"/>
    </source>
</evidence>
<dbReference type="InterPro" id="IPR009000">
    <property type="entry name" value="Transl_B-barrel_sf"/>
</dbReference>
<evidence type="ECO:0000313" key="8">
    <source>
        <dbReference type="EMBL" id="MEM5947867.1"/>
    </source>
</evidence>
<dbReference type="EMBL" id="JBCHKQ010000002">
    <property type="protein sequence ID" value="MEM5947867.1"/>
    <property type="molecule type" value="Genomic_DNA"/>
</dbReference>
<keyword evidence="4 5" id="KW-0143">Chaperone</keyword>
<evidence type="ECO:0000256" key="1">
    <source>
        <dbReference type="ARBA" id="ARBA00022490"/>
    </source>
</evidence>
<dbReference type="InterPro" id="IPR056792">
    <property type="entry name" value="PRC_RimM"/>
</dbReference>
<proteinExistence type="inferred from homology"/>
<dbReference type="Pfam" id="PF24986">
    <property type="entry name" value="PRC_RimM"/>
    <property type="match status" value="1"/>
</dbReference>
<dbReference type="PANTHER" id="PTHR33692">
    <property type="entry name" value="RIBOSOME MATURATION FACTOR RIMM"/>
    <property type="match status" value="1"/>
</dbReference>
<gene>
    <name evidence="5 8" type="primary">rimM</name>
    <name evidence="8" type="ORF">WKV44_04860</name>
</gene>
<dbReference type="Pfam" id="PF01782">
    <property type="entry name" value="RimM"/>
    <property type="match status" value="1"/>
</dbReference>
<dbReference type="InterPro" id="IPR002676">
    <property type="entry name" value="RimM_N"/>
</dbReference>
<evidence type="ECO:0000259" key="7">
    <source>
        <dbReference type="Pfam" id="PF24986"/>
    </source>
</evidence>
<protein>
    <recommendedName>
        <fullName evidence="5">Ribosome maturation factor RimM</fullName>
    </recommendedName>
</protein>
<dbReference type="Gene3D" id="2.30.30.240">
    <property type="entry name" value="PRC-barrel domain"/>
    <property type="match status" value="1"/>
</dbReference>
<dbReference type="Gene3D" id="2.40.30.60">
    <property type="entry name" value="RimM"/>
    <property type="match status" value="1"/>
</dbReference>
<dbReference type="HAMAP" id="MF_00014">
    <property type="entry name" value="Ribosome_mat_RimM"/>
    <property type="match status" value="1"/>
</dbReference>
<evidence type="ECO:0000259" key="6">
    <source>
        <dbReference type="Pfam" id="PF01782"/>
    </source>
</evidence>
<keyword evidence="2 5" id="KW-0690">Ribosome biogenesis</keyword>
<dbReference type="NCBIfam" id="TIGR02273">
    <property type="entry name" value="16S_RimM"/>
    <property type="match status" value="1"/>
</dbReference>
<comment type="subunit">
    <text evidence="5">Binds ribosomal protein uS19.</text>
</comment>
<dbReference type="Proteomes" id="UP001466331">
    <property type="component" value="Unassembled WGS sequence"/>
</dbReference>
<keyword evidence="3 5" id="KW-0698">rRNA processing</keyword>
<comment type="caution">
    <text evidence="8">The sequence shown here is derived from an EMBL/GenBank/DDBJ whole genome shotgun (WGS) entry which is preliminary data.</text>
</comment>
<keyword evidence="9" id="KW-1185">Reference proteome</keyword>
<evidence type="ECO:0000256" key="5">
    <source>
        <dbReference type="HAMAP-Rule" id="MF_00014"/>
    </source>
</evidence>
<organism evidence="8 9">
    <name type="scientific">Rarispira pelagica</name>
    <dbReference type="NCBI Taxonomy" id="3141764"/>
    <lineage>
        <taxon>Bacteria</taxon>
        <taxon>Pseudomonadati</taxon>
        <taxon>Spirochaetota</taxon>
        <taxon>Spirochaetia</taxon>
        <taxon>Winmispirales</taxon>
        <taxon>Winmispiraceae</taxon>
        <taxon>Rarispira</taxon>
    </lineage>
</organism>
<reference evidence="8 9" key="1">
    <citation type="submission" date="2024-03" db="EMBL/GenBank/DDBJ databases">
        <title>Ignisphaera cupida sp. nov., a hyperthermophilic hydrolytic archaeon from a hot spring of Kamchatka, and proposal of Ignisphaeraceae fam. nov.</title>
        <authorList>
            <person name="Podosokorskaya O.A."/>
            <person name="Elcheninov A.G."/>
            <person name="Maltseva A.I."/>
            <person name="Zayulina K.S."/>
            <person name="Novikov A."/>
            <person name="Merkel A.Y."/>
        </authorList>
    </citation>
    <scope>NUCLEOTIDE SEQUENCE [LARGE SCALE GENOMIC DNA]</scope>
    <source>
        <strain evidence="8 9">38H-sp</strain>
    </source>
</reference>
<dbReference type="InterPro" id="IPR011033">
    <property type="entry name" value="PRC_barrel-like_sf"/>
</dbReference>
<dbReference type="SUPFAM" id="SSF50346">
    <property type="entry name" value="PRC-barrel domain"/>
    <property type="match status" value="1"/>
</dbReference>
<accession>A0ABU9UCJ3</accession>
<keyword evidence="1 5" id="KW-0963">Cytoplasm</keyword>
<comment type="subcellular location">
    <subcellularLocation>
        <location evidence="5">Cytoplasm</location>
    </subcellularLocation>
</comment>
<dbReference type="InterPro" id="IPR036976">
    <property type="entry name" value="RimM_N_sf"/>
</dbReference>
<dbReference type="InterPro" id="IPR011961">
    <property type="entry name" value="RimM"/>
</dbReference>
<comment type="function">
    <text evidence="5">An accessory protein needed during the final step in the assembly of 30S ribosomal subunit, possibly for assembly of the head region. Essential for efficient processing of 16S rRNA. May be needed both before and after RbfA during the maturation of 16S rRNA. It has affinity for free ribosomal 30S subunits but not for 70S ribosomes.</text>
</comment>